<dbReference type="AlphaFoldDB" id="B8CL82"/>
<protein>
    <submittedName>
        <fullName evidence="3">Tryptophan halogenase</fullName>
    </submittedName>
</protein>
<dbReference type="KEGG" id="swp:swp_1630"/>
<dbReference type="Proteomes" id="UP000000753">
    <property type="component" value="Chromosome"/>
</dbReference>
<dbReference type="InterPro" id="IPR050816">
    <property type="entry name" value="Flavin-dep_Halogenase_NPB"/>
</dbReference>
<dbReference type="InterPro" id="IPR036188">
    <property type="entry name" value="FAD/NAD-bd_sf"/>
</dbReference>
<reference evidence="3 4" key="1">
    <citation type="journal article" date="2008" name="PLoS ONE">
        <title>Environmental adaptation: genomic analysis of the piezotolerant and psychrotolerant deep-sea iron reducing bacterium Shewanella piezotolerans WP3.</title>
        <authorList>
            <person name="Wang F."/>
            <person name="Wang J."/>
            <person name="Jian H."/>
            <person name="Zhang B."/>
            <person name="Li S."/>
            <person name="Wang F."/>
            <person name="Zeng X."/>
            <person name="Gao L."/>
            <person name="Bartlett D.H."/>
            <person name="Yu J."/>
            <person name="Hu S."/>
            <person name="Xiao X."/>
        </authorList>
    </citation>
    <scope>NUCLEOTIDE SEQUENCE [LARGE SCALE GENOMIC DNA]</scope>
    <source>
        <strain evidence="4">WP3 / JCM 13877</strain>
    </source>
</reference>
<evidence type="ECO:0000313" key="4">
    <source>
        <dbReference type="Proteomes" id="UP000000753"/>
    </source>
</evidence>
<dbReference type="PANTHER" id="PTHR43747">
    <property type="entry name" value="FAD-BINDING PROTEIN"/>
    <property type="match status" value="1"/>
</dbReference>
<dbReference type="GO" id="GO:0004497">
    <property type="term" value="F:monooxygenase activity"/>
    <property type="evidence" value="ECO:0007669"/>
    <property type="project" value="InterPro"/>
</dbReference>
<dbReference type="OrthoDB" id="7178350at2"/>
<name>B8CL82_SHEPW</name>
<dbReference type="EMBL" id="CP000472">
    <property type="protein sequence ID" value="ACJ28408.1"/>
    <property type="molecule type" value="Genomic_DNA"/>
</dbReference>
<feature type="binding site" evidence="2">
    <location>
        <begin position="13"/>
        <end position="16"/>
    </location>
    <ligand>
        <name>FAD</name>
        <dbReference type="ChEBI" id="CHEBI:57692"/>
    </ligand>
</feature>
<feature type="binding site" evidence="2">
    <location>
        <position position="202"/>
    </location>
    <ligand>
        <name>FAD</name>
        <dbReference type="ChEBI" id="CHEBI:57692"/>
    </ligand>
</feature>
<gene>
    <name evidence="3" type="ordered locus">swp_1630</name>
</gene>
<dbReference type="PANTHER" id="PTHR43747:SF4">
    <property type="entry name" value="FLAVIN-DEPENDENT TRYPTOPHAN HALOGENASE"/>
    <property type="match status" value="1"/>
</dbReference>
<proteinExistence type="predicted"/>
<evidence type="ECO:0000313" key="3">
    <source>
        <dbReference type="EMBL" id="ACJ28408.1"/>
    </source>
</evidence>
<dbReference type="RefSeq" id="WP_020911786.1">
    <property type="nucleotide sequence ID" value="NC_011566.1"/>
</dbReference>
<dbReference type="HOGENOM" id="CLU_022247_0_0_6"/>
<dbReference type="GO" id="GO:0000166">
    <property type="term" value="F:nucleotide binding"/>
    <property type="evidence" value="ECO:0007669"/>
    <property type="project" value="UniProtKB-KW"/>
</dbReference>
<feature type="active site" evidence="1">
    <location>
        <position position="86"/>
    </location>
</feature>
<dbReference type="InterPro" id="IPR006905">
    <property type="entry name" value="Flavin_halogenase"/>
</dbReference>
<keyword evidence="4" id="KW-1185">Reference proteome</keyword>
<keyword evidence="2" id="KW-0274">FAD</keyword>
<organism evidence="3 4">
    <name type="scientific">Shewanella piezotolerans (strain WP3 / JCM 13877)</name>
    <dbReference type="NCBI Taxonomy" id="225849"/>
    <lineage>
        <taxon>Bacteria</taxon>
        <taxon>Pseudomonadati</taxon>
        <taxon>Pseudomonadota</taxon>
        <taxon>Gammaproteobacteria</taxon>
        <taxon>Alteromonadales</taxon>
        <taxon>Shewanellaceae</taxon>
        <taxon>Shewanella</taxon>
    </lineage>
</organism>
<dbReference type="PIRSF" id="PIRSF011396">
    <property type="entry name" value="Trp_halogenase"/>
    <property type="match status" value="1"/>
</dbReference>
<keyword evidence="2" id="KW-0547">Nucleotide-binding</keyword>
<dbReference type="InterPro" id="IPR033856">
    <property type="entry name" value="Trp_halogen"/>
</dbReference>
<evidence type="ECO:0000256" key="1">
    <source>
        <dbReference type="PIRSR" id="PIRSR011396-1"/>
    </source>
</evidence>
<dbReference type="SUPFAM" id="SSF51905">
    <property type="entry name" value="FAD/NAD(P)-binding domain"/>
    <property type="match status" value="1"/>
</dbReference>
<feature type="binding site" evidence="2">
    <location>
        <position position="367"/>
    </location>
    <ligand>
        <name>L-tryptophan</name>
        <dbReference type="ChEBI" id="CHEBI:57912"/>
    </ligand>
</feature>
<keyword evidence="2" id="KW-0285">Flavoprotein</keyword>
<accession>B8CL82</accession>
<evidence type="ECO:0000256" key="2">
    <source>
        <dbReference type="PIRSR" id="PIRSR011396-2"/>
    </source>
</evidence>
<dbReference type="Gene3D" id="3.50.50.60">
    <property type="entry name" value="FAD/NAD(P)-binding domain"/>
    <property type="match status" value="1"/>
</dbReference>
<feature type="binding site" evidence="2">
    <location>
        <position position="86"/>
    </location>
    <ligand>
        <name>7-chloro-L-tryptophan</name>
        <dbReference type="ChEBI" id="CHEBI:58713"/>
    </ligand>
</feature>
<dbReference type="STRING" id="225849.swp_1630"/>
<dbReference type="Pfam" id="PF04820">
    <property type="entry name" value="Trp_halogenase"/>
    <property type="match status" value="1"/>
</dbReference>
<sequence length="532" mass="59349">MNNDIKKVIIVGGGAAGWLTAGVIAAEHINAAATPSQRTLEVILIESPQVPTIGVGEGTWPSMRGTLKKMGISETEFMIECDASFKQGSKFIDWLHSPETASSDKLPLNSQSYYHPFSLPSQFNEINLAKHWQAHKQQVSFTNAVTYQGRLCDQGCAPKLISTPEYECNANYGYHLDAGKFAQFLQRHCSKKLGVQHIVDHVESVSSHGNGDIAAVNTKSNGAISGDLFIDCSGFKSLLIGEHYQVTFIEKKSVLFNDSALAVQVPYENQQSAISSCTHSTAQSSGWVWDIGLPSRRGVGYVYSSSHTDDDRAESELRSYLLSSISKSQAESASLRKITFNPGHRAHFWHKNCVAVGIAAGFIEPLEASALALIEQSAKMISEQLPQNRQSMEIVAKRFNEKFLQRWRQVVDFLKLHYAISQRDDSDYWRDNRDIASIPQSLQQQLALWQYQQPYSYDITETEALFPAASFQYVLFGMGFNSAPPRYIKLAEQEKAMALFQQNIQRSHQLLSALPSNRALLDKVHQFGFPKI</sequence>
<dbReference type="eggNOG" id="COG0665">
    <property type="taxonomic scope" value="Bacteria"/>
</dbReference>